<dbReference type="STRING" id="112901.SAMN04488500_10648"/>
<evidence type="ECO:0000313" key="2">
    <source>
        <dbReference type="Proteomes" id="UP000192738"/>
    </source>
</evidence>
<dbReference type="AlphaFoldDB" id="A0A1W2AQL1"/>
<gene>
    <name evidence="1" type="ORF">SAMN04488500_10648</name>
</gene>
<keyword evidence="2" id="KW-1185">Reference proteome</keyword>
<dbReference type="Proteomes" id="UP000192738">
    <property type="component" value="Unassembled WGS sequence"/>
</dbReference>
<dbReference type="RefSeq" id="WP_371361003.1">
    <property type="nucleotide sequence ID" value="NZ_CP155572.1"/>
</dbReference>
<protein>
    <recommendedName>
        <fullName evidence="3">HNH endonuclease</fullName>
    </recommendedName>
</protein>
<reference evidence="1 2" key="1">
    <citation type="submission" date="2017-04" db="EMBL/GenBank/DDBJ databases">
        <authorList>
            <person name="Afonso C.L."/>
            <person name="Miller P.J."/>
            <person name="Scott M.A."/>
            <person name="Spackman E."/>
            <person name="Goraichik I."/>
            <person name="Dimitrov K.M."/>
            <person name="Suarez D.L."/>
            <person name="Swayne D.E."/>
        </authorList>
    </citation>
    <scope>NUCLEOTIDE SEQUENCE [LARGE SCALE GENOMIC DNA]</scope>
    <source>
        <strain evidence="1 2">DSM 5090</strain>
    </source>
</reference>
<dbReference type="EMBL" id="FWXI01000006">
    <property type="protein sequence ID" value="SMC62987.1"/>
    <property type="molecule type" value="Genomic_DNA"/>
</dbReference>
<proteinExistence type="predicted"/>
<evidence type="ECO:0008006" key="3">
    <source>
        <dbReference type="Google" id="ProtNLM"/>
    </source>
</evidence>
<sequence length="279" mass="31700">MTKKPQGKCIFCGGDGLSKQHVWPEWLKNVIPRETSTHIQHRMKINYLSPECILVHPSFELHQGHGGVKKIRNVCRKCNSGWMSSLETKAKPILTSLILGEPITLDAHSQLVISAWSVMSNIMNEFTDQPTAAIPSFHRQILMESKRPAEGWNIWLGWYKGVNWKLRCRHHGFAAVPASQLINNNVNKIKGNTHVSTFVLGELMIYSMSSTLPNFNIEFPGPLSQSLRRIWPINQESIVWPPCQLLTDLDVNFIADAFCLDLMKNHSNRVVPFTPSFHP</sequence>
<accession>A0A1W2AQL1</accession>
<organism evidence="1 2">
    <name type="scientific">Sporomusa malonica</name>
    <dbReference type="NCBI Taxonomy" id="112901"/>
    <lineage>
        <taxon>Bacteria</taxon>
        <taxon>Bacillati</taxon>
        <taxon>Bacillota</taxon>
        <taxon>Negativicutes</taxon>
        <taxon>Selenomonadales</taxon>
        <taxon>Sporomusaceae</taxon>
        <taxon>Sporomusa</taxon>
    </lineage>
</organism>
<evidence type="ECO:0000313" key="1">
    <source>
        <dbReference type="EMBL" id="SMC62987.1"/>
    </source>
</evidence>
<name>A0A1W2AQL1_9FIRM</name>